<reference evidence="2" key="1">
    <citation type="submission" date="2022-12" db="EMBL/GenBank/DDBJ databases">
        <title>Genome assemblies of Blomia tropicalis.</title>
        <authorList>
            <person name="Cui Y."/>
        </authorList>
    </citation>
    <scope>NUCLEOTIDE SEQUENCE</scope>
    <source>
        <tissue evidence="2">Adult mites</tissue>
    </source>
</reference>
<name>A0A9Q0MEB2_BLOTA</name>
<comment type="caution">
    <text evidence="2">The sequence shown here is derived from an EMBL/GenBank/DDBJ whole genome shotgun (WGS) entry which is preliminary data.</text>
</comment>
<dbReference type="EMBL" id="JAPWDV010000001">
    <property type="protein sequence ID" value="KAJ6222722.1"/>
    <property type="molecule type" value="Genomic_DNA"/>
</dbReference>
<organism evidence="2 3">
    <name type="scientific">Blomia tropicalis</name>
    <name type="common">Mite</name>
    <dbReference type="NCBI Taxonomy" id="40697"/>
    <lineage>
        <taxon>Eukaryota</taxon>
        <taxon>Metazoa</taxon>
        <taxon>Ecdysozoa</taxon>
        <taxon>Arthropoda</taxon>
        <taxon>Chelicerata</taxon>
        <taxon>Arachnida</taxon>
        <taxon>Acari</taxon>
        <taxon>Acariformes</taxon>
        <taxon>Sarcoptiformes</taxon>
        <taxon>Astigmata</taxon>
        <taxon>Glycyphagoidea</taxon>
        <taxon>Echimyopodidae</taxon>
        <taxon>Blomia</taxon>
    </lineage>
</organism>
<feature type="region of interest" description="Disordered" evidence="1">
    <location>
        <begin position="64"/>
        <end position="85"/>
    </location>
</feature>
<dbReference type="AlphaFoldDB" id="A0A9Q0MEB2"/>
<feature type="compositionally biased region" description="Polar residues" evidence="1">
    <location>
        <begin position="76"/>
        <end position="85"/>
    </location>
</feature>
<keyword evidence="3" id="KW-1185">Reference proteome</keyword>
<feature type="compositionally biased region" description="Basic and acidic residues" evidence="1">
    <location>
        <begin position="64"/>
        <end position="73"/>
    </location>
</feature>
<dbReference type="Proteomes" id="UP001142055">
    <property type="component" value="Chromosome 1"/>
</dbReference>
<sequence>MVNISLANAASAVAKDVEDVIEGVESKVESAQDAVADTLNLDGKINPIIQAQTSLFFTIFIRNPEEGKEEEGGQHTPVTGSAPNP</sequence>
<gene>
    <name evidence="2" type="ORF">RDWZM_001267</name>
</gene>
<proteinExistence type="predicted"/>
<evidence type="ECO:0000256" key="1">
    <source>
        <dbReference type="SAM" id="MobiDB-lite"/>
    </source>
</evidence>
<protein>
    <submittedName>
        <fullName evidence="2">Uncharacterized protein</fullName>
    </submittedName>
</protein>
<evidence type="ECO:0000313" key="3">
    <source>
        <dbReference type="Proteomes" id="UP001142055"/>
    </source>
</evidence>
<evidence type="ECO:0000313" key="2">
    <source>
        <dbReference type="EMBL" id="KAJ6222722.1"/>
    </source>
</evidence>
<accession>A0A9Q0MEB2</accession>